<dbReference type="NCBIfam" id="TIGR01880">
    <property type="entry name" value="Ac-peptdase-euk"/>
    <property type="match status" value="1"/>
</dbReference>
<dbReference type="Gene3D" id="3.30.70.360">
    <property type="match status" value="1"/>
</dbReference>
<comment type="cofactor">
    <cofactor evidence="5">
        <name>Zn(2+)</name>
        <dbReference type="ChEBI" id="CHEBI:29105"/>
    </cofactor>
    <text evidence="5">Binds 2 Zn(2+) ions per subunit.</text>
</comment>
<dbReference type="InterPro" id="IPR052083">
    <property type="entry name" value="Aminoacylase-1_M20A"/>
</dbReference>
<proteinExistence type="evidence at transcript level"/>
<dbReference type="SUPFAM" id="SSF53187">
    <property type="entry name" value="Zn-dependent exopeptidases"/>
    <property type="match status" value="1"/>
</dbReference>
<evidence type="ECO:0000256" key="4">
    <source>
        <dbReference type="PIRSR" id="PIRSR036696-1"/>
    </source>
</evidence>
<reference evidence="7" key="1">
    <citation type="submission" date="2019-02" db="EMBL/GenBank/DDBJ databases">
        <title>The glycerate-3-kinase induces the remolding of cell-wall structure and composition to promote the virulence of fungus (Metarhizium acridum) to locusts.</title>
        <authorList>
            <person name="Tong X."/>
        </authorList>
    </citation>
    <scope>NUCLEOTIDE SEQUENCE</scope>
</reference>
<dbReference type="InterPro" id="IPR010159">
    <property type="entry name" value="N-acyl_aa_amidohydrolase"/>
</dbReference>
<feature type="binding site" evidence="5">
    <location>
        <position position="38"/>
    </location>
    <ligand>
        <name>Zn(2+)</name>
        <dbReference type="ChEBI" id="CHEBI:29105"/>
        <label>2</label>
    </ligand>
</feature>
<evidence type="ECO:0000256" key="3">
    <source>
        <dbReference type="ARBA" id="ARBA00022833"/>
    </source>
</evidence>
<feature type="binding site" evidence="5">
    <location>
        <position position="298"/>
    </location>
    <ligand>
        <name>Zn(2+)</name>
        <dbReference type="ChEBI" id="CHEBI:29105"/>
        <label>2</label>
    </ligand>
</feature>
<dbReference type="Pfam" id="PF01546">
    <property type="entry name" value="Peptidase_M20"/>
    <property type="match status" value="1"/>
</dbReference>
<dbReference type="AlphaFoldDB" id="A0A6G5XIG9"/>
<feature type="binding site" evidence="5">
    <location>
        <position position="73"/>
    </location>
    <ligand>
        <name>Zn(2+)</name>
        <dbReference type="ChEBI" id="CHEBI:29105"/>
        <label>2</label>
    </ligand>
</feature>
<evidence type="ECO:0000259" key="6">
    <source>
        <dbReference type="Pfam" id="PF07687"/>
    </source>
</evidence>
<evidence type="ECO:0000256" key="5">
    <source>
        <dbReference type="PIRSR" id="PIRSR036696-2"/>
    </source>
</evidence>
<keyword evidence="1" id="KW-0963">Cytoplasm</keyword>
<feature type="binding site" evidence="5">
    <location>
        <position position="100"/>
    </location>
    <ligand>
        <name>Zn(2+)</name>
        <dbReference type="ChEBI" id="CHEBI:29105"/>
        <label>1</label>
    </ligand>
</feature>
<dbReference type="GO" id="GO:0005737">
    <property type="term" value="C:cytoplasm"/>
    <property type="evidence" value="ECO:0007669"/>
    <property type="project" value="InterPro"/>
</dbReference>
<dbReference type="InterPro" id="IPR011650">
    <property type="entry name" value="Peptidase_M20_dimer"/>
</dbReference>
<dbReference type="PIRSF" id="PIRSF036696">
    <property type="entry name" value="ACY-1"/>
    <property type="match status" value="1"/>
</dbReference>
<feature type="active site" description="Proton acceptor" evidence="4">
    <location>
        <position position="72"/>
    </location>
</feature>
<feature type="domain" description="Peptidase M20 dimerisation" evidence="6">
    <location>
        <begin position="113"/>
        <end position="224"/>
    </location>
</feature>
<dbReference type="GO" id="GO:0006520">
    <property type="term" value="P:amino acid metabolic process"/>
    <property type="evidence" value="ECO:0007669"/>
    <property type="project" value="InterPro"/>
</dbReference>
<protein>
    <submittedName>
        <fullName evidence="7">Aminoacylase-1</fullName>
    </submittedName>
</protein>
<dbReference type="InterPro" id="IPR036264">
    <property type="entry name" value="Bact_exopeptidase_dim_dom"/>
</dbReference>
<dbReference type="EMBL" id="MK577492">
    <property type="protein sequence ID" value="QGW35752.1"/>
    <property type="molecule type" value="mRNA"/>
</dbReference>
<feature type="binding site" evidence="5">
    <location>
        <position position="5"/>
    </location>
    <ligand>
        <name>Zn(2+)</name>
        <dbReference type="ChEBI" id="CHEBI:29105"/>
        <label>1</label>
    </ligand>
</feature>
<evidence type="ECO:0000256" key="1">
    <source>
        <dbReference type="ARBA" id="ARBA00022490"/>
    </source>
</evidence>
<dbReference type="PANTHER" id="PTHR45892">
    <property type="entry name" value="AMINOACYLASE-1"/>
    <property type="match status" value="1"/>
</dbReference>
<name>A0A6G5XIG9_LOCMI</name>
<dbReference type="FunFam" id="3.30.70.360:FF:000005">
    <property type="entry name" value="Putative Aminoacylase-1"/>
    <property type="match status" value="1"/>
</dbReference>
<dbReference type="Gene3D" id="1.10.150.900">
    <property type="match status" value="1"/>
</dbReference>
<keyword evidence="3 5" id="KW-0862">Zinc</keyword>
<evidence type="ECO:0000256" key="2">
    <source>
        <dbReference type="ARBA" id="ARBA00022723"/>
    </source>
</evidence>
<dbReference type="GO" id="GO:0004046">
    <property type="term" value="F:aminoacylase activity"/>
    <property type="evidence" value="ECO:0007669"/>
    <property type="project" value="InterPro"/>
</dbReference>
<accession>A0A6G5XIG9</accession>
<feature type="binding site" evidence="5">
    <location>
        <position position="38"/>
    </location>
    <ligand>
        <name>Zn(2+)</name>
        <dbReference type="ChEBI" id="CHEBI:29105"/>
        <label>1</label>
    </ligand>
</feature>
<dbReference type="Gene3D" id="3.40.630.10">
    <property type="entry name" value="Zn peptidases"/>
    <property type="match status" value="1"/>
</dbReference>
<dbReference type="GO" id="GO:0046872">
    <property type="term" value="F:metal ion binding"/>
    <property type="evidence" value="ECO:0007669"/>
    <property type="project" value="UniProtKB-KW"/>
</dbReference>
<organism evidence="7">
    <name type="scientific">Locusta migratoria migratoria</name>
    <name type="common">Asiatic migratory locust</name>
    <dbReference type="NCBI Taxonomy" id="238695"/>
    <lineage>
        <taxon>Eukaryota</taxon>
        <taxon>Metazoa</taxon>
        <taxon>Ecdysozoa</taxon>
        <taxon>Arthropoda</taxon>
        <taxon>Hexapoda</taxon>
        <taxon>Insecta</taxon>
        <taxon>Pterygota</taxon>
        <taxon>Neoptera</taxon>
        <taxon>Polyneoptera</taxon>
        <taxon>Orthoptera</taxon>
        <taxon>Caelifera</taxon>
        <taxon>Acrididea</taxon>
        <taxon>Acridomorpha</taxon>
        <taxon>Acridoidea</taxon>
        <taxon>Acrididae</taxon>
        <taxon>Oedipodinae</taxon>
        <taxon>Locusta</taxon>
    </lineage>
</organism>
<evidence type="ECO:0000313" key="7">
    <source>
        <dbReference type="EMBL" id="QGW35752.1"/>
    </source>
</evidence>
<dbReference type="InterPro" id="IPR002933">
    <property type="entry name" value="Peptidase_M20"/>
</dbReference>
<keyword evidence="2 5" id="KW-0479">Metal-binding</keyword>
<dbReference type="Pfam" id="PF07687">
    <property type="entry name" value="M20_dimer"/>
    <property type="match status" value="1"/>
</dbReference>
<dbReference type="SUPFAM" id="SSF55031">
    <property type="entry name" value="Bacterial exopeptidase dimerisation domain"/>
    <property type="match status" value="1"/>
</dbReference>
<sequence length="327" mass="36957">MLSSHMDVVPADKDEWKYDPFGGYMDEEERIYGRGAQDTKQLAIMAVEAVRRLVMDDVKVRRNVLITVMPDEEIGGAGGMEKFVQSEEFRKLNVGFELDEGPVSPKTEYPVFNGERSSWKVEVHCRGFTGHGSMLADGTPGEKLRVVLDRFMDFRQEQRDRLREDPSLWLSDVTSTNLTMVKGGTAPNVIPPEMSAVFDLRINPLMDFDEMEQKMKQWCKDAGSDVELEFLSKQEKTPITPIGKDNKWWTAFKKATDKMNMELKTLILPGASDARFIRRAGIPALGFGAVNKTEVLLHSVNEYITADSLVRGVEIFKEVILEVANVL</sequence>
<feature type="active site" evidence="4">
    <location>
        <position position="7"/>
    </location>
</feature>
<dbReference type="PANTHER" id="PTHR45892:SF1">
    <property type="entry name" value="AMINOACYLASE-1"/>
    <property type="match status" value="1"/>
</dbReference>